<dbReference type="PANTHER" id="PTHR46112:SF3">
    <property type="entry name" value="AMINOPEPTIDASE YPDF"/>
    <property type="match status" value="1"/>
</dbReference>
<dbReference type="PANTHER" id="PTHR46112">
    <property type="entry name" value="AMINOPEPTIDASE"/>
    <property type="match status" value="1"/>
</dbReference>
<dbReference type="InterPro" id="IPR036005">
    <property type="entry name" value="Creatinase/aminopeptidase-like"/>
</dbReference>
<dbReference type="AlphaFoldDB" id="A0A495CYC2"/>
<evidence type="ECO:0000259" key="7">
    <source>
        <dbReference type="Pfam" id="PF01321"/>
    </source>
</evidence>
<keyword evidence="4" id="KW-0482">Metalloprotease</keyword>
<dbReference type="GO" id="GO:0006508">
    <property type="term" value="P:proteolysis"/>
    <property type="evidence" value="ECO:0007669"/>
    <property type="project" value="UniProtKB-KW"/>
</dbReference>
<keyword evidence="1" id="KW-0645">Protease</keyword>
<name>A0A495CYC2_9PROT</name>
<feature type="domain" description="Peptidase M24" evidence="6">
    <location>
        <begin position="177"/>
        <end position="383"/>
    </location>
</feature>
<protein>
    <submittedName>
        <fullName evidence="8">Xaa-Pro dipeptidase</fullName>
    </submittedName>
</protein>
<dbReference type="Gene3D" id="3.40.350.10">
    <property type="entry name" value="Creatinase/prolidase N-terminal domain"/>
    <property type="match status" value="1"/>
</dbReference>
<accession>A0A495CYC2</accession>
<evidence type="ECO:0000313" key="9">
    <source>
        <dbReference type="Proteomes" id="UP000273675"/>
    </source>
</evidence>
<evidence type="ECO:0000313" key="8">
    <source>
        <dbReference type="EMBL" id="RKQ94193.1"/>
    </source>
</evidence>
<comment type="caution">
    <text evidence="8">The sequence shown here is derived from an EMBL/GenBank/DDBJ whole genome shotgun (WGS) entry which is preliminary data.</text>
</comment>
<gene>
    <name evidence="8" type="ORF">C7435_3166</name>
</gene>
<organism evidence="8 9">
    <name type="scientific">Maricaulis maris</name>
    <dbReference type="NCBI Taxonomy" id="74318"/>
    <lineage>
        <taxon>Bacteria</taxon>
        <taxon>Pseudomonadati</taxon>
        <taxon>Pseudomonadota</taxon>
        <taxon>Alphaproteobacteria</taxon>
        <taxon>Maricaulales</taxon>
        <taxon>Maricaulaceae</taxon>
        <taxon>Maricaulis</taxon>
    </lineage>
</organism>
<dbReference type="SUPFAM" id="SSF53092">
    <property type="entry name" value="Creatinase/prolidase N-terminal domain"/>
    <property type="match status" value="1"/>
</dbReference>
<evidence type="ECO:0000256" key="4">
    <source>
        <dbReference type="ARBA" id="ARBA00023049"/>
    </source>
</evidence>
<dbReference type="PROSITE" id="PS00491">
    <property type="entry name" value="PROLINE_PEPTIDASE"/>
    <property type="match status" value="1"/>
</dbReference>
<dbReference type="InterPro" id="IPR029149">
    <property type="entry name" value="Creatin/AminoP/Spt16_N"/>
</dbReference>
<dbReference type="InterPro" id="IPR001131">
    <property type="entry name" value="Peptidase_M24B_aminopep-P_CS"/>
</dbReference>
<dbReference type="Pfam" id="PF01321">
    <property type="entry name" value="Creatinase_N"/>
    <property type="match status" value="1"/>
</dbReference>
<dbReference type="GO" id="GO:0008237">
    <property type="term" value="F:metallopeptidase activity"/>
    <property type="evidence" value="ECO:0007669"/>
    <property type="project" value="UniProtKB-KW"/>
</dbReference>
<keyword evidence="3" id="KW-0378">Hydrolase</keyword>
<dbReference type="Proteomes" id="UP000273675">
    <property type="component" value="Unassembled WGS sequence"/>
</dbReference>
<dbReference type="InterPro" id="IPR050659">
    <property type="entry name" value="Peptidase_M24B"/>
</dbReference>
<feature type="domain" description="Creatinase N-terminal" evidence="7">
    <location>
        <begin position="40"/>
        <end position="167"/>
    </location>
</feature>
<evidence type="ECO:0000256" key="3">
    <source>
        <dbReference type="ARBA" id="ARBA00022801"/>
    </source>
</evidence>
<comment type="similarity">
    <text evidence="5">Belongs to the peptidase M24B family.</text>
</comment>
<dbReference type="EMBL" id="RBIM01000008">
    <property type="protein sequence ID" value="RKQ94193.1"/>
    <property type="molecule type" value="Genomic_DNA"/>
</dbReference>
<dbReference type="InterPro" id="IPR000587">
    <property type="entry name" value="Creatinase_N"/>
</dbReference>
<proteinExistence type="inferred from homology"/>
<evidence type="ECO:0000256" key="1">
    <source>
        <dbReference type="ARBA" id="ARBA00022670"/>
    </source>
</evidence>
<evidence type="ECO:0000256" key="5">
    <source>
        <dbReference type="RuleBase" id="RU000590"/>
    </source>
</evidence>
<dbReference type="Gene3D" id="3.90.230.10">
    <property type="entry name" value="Creatinase/methionine aminopeptidase superfamily"/>
    <property type="match status" value="1"/>
</dbReference>
<sequence length="402" mass="42768">MATQTMTRGVGGSTAEAELAKLTDRLSHCQPIPVERLSERLDGLRERMKAAGLDAIWLNAGSNLNYYTGLRWPATERLVGALVTVDGGLTYLGPAFETGTLEGFMRLSAPLSVWEEHESPYALLAGLDGASGRLGLDPTTPLVTANAISQAWRGDTGDASEVVLSARKTKDADEIALMQATMSATLEVHAATARILRPGITTREVTEFIHAAHKAIGAPGGSTFCIVLFGPDTAFPHGVANPKALEDGDVVLIDTGCGMHGYQSDITRSYVFGEASDRQREVWEAEKACQLAAFQAAQIGGACSAVDAAARTEAERRGFGPGYDLPGIPHRTGHGIGLDIHEGPYLVGGDDTPLDAGMCFSNEPMICVPGEFGIRLEDHFYMTPTGPRWFTEPAHAVDDPFG</sequence>
<evidence type="ECO:0000256" key="2">
    <source>
        <dbReference type="ARBA" id="ARBA00022723"/>
    </source>
</evidence>
<dbReference type="InterPro" id="IPR000994">
    <property type="entry name" value="Pept_M24"/>
</dbReference>
<dbReference type="SUPFAM" id="SSF55920">
    <property type="entry name" value="Creatinase/aminopeptidase"/>
    <property type="match status" value="1"/>
</dbReference>
<dbReference type="Pfam" id="PF00557">
    <property type="entry name" value="Peptidase_M24"/>
    <property type="match status" value="1"/>
</dbReference>
<keyword evidence="2 5" id="KW-0479">Metal-binding</keyword>
<reference evidence="8 9" key="1">
    <citation type="submission" date="2018-10" db="EMBL/GenBank/DDBJ databases">
        <title>Genomic Encyclopedia of Type Strains, Phase IV (KMG-IV): sequencing the most valuable type-strain genomes for metagenomic binning, comparative biology and taxonomic classification.</title>
        <authorList>
            <person name="Goeker M."/>
        </authorList>
    </citation>
    <scope>NUCLEOTIDE SEQUENCE [LARGE SCALE GENOMIC DNA]</scope>
    <source>
        <strain evidence="8 9">DSM 4734</strain>
    </source>
</reference>
<dbReference type="GO" id="GO:0046872">
    <property type="term" value="F:metal ion binding"/>
    <property type="evidence" value="ECO:0007669"/>
    <property type="project" value="UniProtKB-KW"/>
</dbReference>
<evidence type="ECO:0000259" key="6">
    <source>
        <dbReference type="Pfam" id="PF00557"/>
    </source>
</evidence>